<dbReference type="EMBL" id="SJOI01000001">
    <property type="protein sequence ID" value="TCL05635.1"/>
    <property type="molecule type" value="Genomic_DNA"/>
</dbReference>
<evidence type="ECO:0000256" key="4">
    <source>
        <dbReference type="ARBA" id="ARBA00023002"/>
    </source>
</evidence>
<proteinExistence type="inferred from homology"/>
<dbReference type="Gene3D" id="3.40.109.10">
    <property type="entry name" value="NADH Oxidase"/>
    <property type="match status" value="1"/>
</dbReference>
<feature type="domain" description="Nitroreductase" evidence="6">
    <location>
        <begin position="38"/>
        <end position="192"/>
    </location>
</feature>
<keyword evidence="8" id="KW-1185">Reference proteome</keyword>
<accession>A0A4R1NDJ0</accession>
<dbReference type="PANTHER" id="PTHR43425">
    <property type="entry name" value="OXYGEN-INSENSITIVE NADPH NITROREDUCTASE"/>
    <property type="match status" value="1"/>
</dbReference>
<dbReference type="Pfam" id="PF00881">
    <property type="entry name" value="Nitroreductase"/>
    <property type="match status" value="1"/>
</dbReference>
<evidence type="ECO:0000256" key="3">
    <source>
        <dbReference type="ARBA" id="ARBA00022643"/>
    </source>
</evidence>
<dbReference type="PANTHER" id="PTHR43425:SF2">
    <property type="entry name" value="OXYGEN-INSENSITIVE NADPH NITROREDUCTASE"/>
    <property type="match status" value="1"/>
</dbReference>
<organism evidence="7 8">
    <name type="scientific">Sodalis ligni</name>
    <dbReference type="NCBI Taxonomy" id="2697027"/>
    <lineage>
        <taxon>Bacteria</taxon>
        <taxon>Pseudomonadati</taxon>
        <taxon>Pseudomonadota</taxon>
        <taxon>Gammaproteobacteria</taxon>
        <taxon>Enterobacterales</taxon>
        <taxon>Bruguierivoracaceae</taxon>
        <taxon>Sodalis</taxon>
    </lineage>
</organism>
<keyword evidence="3 5" id="KW-0288">FMN</keyword>
<reference evidence="7 8" key="1">
    <citation type="submission" date="2019-02" db="EMBL/GenBank/DDBJ databases">
        <title>Investigation of anaerobic lignin degradation for improved lignocellulosic biofuels.</title>
        <authorList>
            <person name="Deangelis K."/>
        </authorList>
    </citation>
    <scope>NUCLEOTIDE SEQUENCE [LARGE SCALE GENOMIC DNA]</scope>
    <source>
        <strain evidence="7 8">159R</strain>
    </source>
</reference>
<dbReference type="InterPro" id="IPR029479">
    <property type="entry name" value="Nitroreductase"/>
</dbReference>
<name>A0A4R1NDJ0_9GAMM</name>
<protein>
    <submittedName>
        <fullName evidence="7">Nitroreductase</fullName>
    </submittedName>
</protein>
<comment type="caution">
    <text evidence="7">The sequence shown here is derived from an EMBL/GenBank/DDBJ whole genome shotgun (WGS) entry which is preliminary data.</text>
</comment>
<evidence type="ECO:0000256" key="5">
    <source>
        <dbReference type="PIRNR" id="PIRNR005426"/>
    </source>
</evidence>
<dbReference type="AlphaFoldDB" id="A0A4R1NDJ0"/>
<evidence type="ECO:0000259" key="6">
    <source>
        <dbReference type="Pfam" id="PF00881"/>
    </source>
</evidence>
<dbReference type="PIRSF" id="PIRSF005426">
    <property type="entry name" value="Frp"/>
    <property type="match status" value="1"/>
</dbReference>
<gene>
    <name evidence="7" type="ORF">EZJ58_3831</name>
</gene>
<evidence type="ECO:0000256" key="1">
    <source>
        <dbReference type="ARBA" id="ARBA00008366"/>
    </source>
</evidence>
<keyword evidence="2 5" id="KW-0285">Flavoprotein</keyword>
<evidence type="ECO:0000313" key="8">
    <source>
        <dbReference type="Proteomes" id="UP000294555"/>
    </source>
</evidence>
<dbReference type="InterPro" id="IPR016446">
    <property type="entry name" value="Flavin_OxRdtase_Frp"/>
</dbReference>
<comment type="similarity">
    <text evidence="1 5">Belongs to the flavin oxidoreductase frp family.</text>
</comment>
<dbReference type="Proteomes" id="UP000294555">
    <property type="component" value="Unassembled WGS sequence"/>
</dbReference>
<evidence type="ECO:0000256" key="2">
    <source>
        <dbReference type="ARBA" id="ARBA00022630"/>
    </source>
</evidence>
<keyword evidence="5" id="KW-0521">NADP</keyword>
<dbReference type="RefSeq" id="WP_132924410.1">
    <property type="nucleotide sequence ID" value="NZ_SJOI01000001.1"/>
</dbReference>
<dbReference type="CDD" id="cd02146">
    <property type="entry name" value="NfsA-like"/>
    <property type="match status" value="1"/>
</dbReference>
<dbReference type="InterPro" id="IPR000415">
    <property type="entry name" value="Nitroreductase-like"/>
</dbReference>
<dbReference type="OrthoDB" id="3181400at2"/>
<sequence>MATSTSKDQQHAALAARYGSELPPECGPWNETIAALLSHRSVRKYLPKPLPDNTVTTLAAAAQSAATSSNLQTWSLIAVTDPALKARLSAVAAGQKHIIECPLFLVWVADLSRLRRVGEQKQQQLAALNYLEMLLVATIDAALAAQNAVVAAESLGLSTVYIGALRNDTQRVAAELNLPEGAVGVFGLCVGYADHSVPAEVKPRLPQSVVVHRDQYDVAGEPARLDIYDQDLAEFSRRNELSVSNWTNRVIARTKELRAMAGRDKLAVALRALGFPLS</sequence>
<dbReference type="SUPFAM" id="SSF55469">
    <property type="entry name" value="FMN-dependent nitroreductase-like"/>
    <property type="match status" value="1"/>
</dbReference>
<dbReference type="GO" id="GO:0016491">
    <property type="term" value="F:oxidoreductase activity"/>
    <property type="evidence" value="ECO:0007669"/>
    <property type="project" value="UniProtKB-UniRule"/>
</dbReference>
<keyword evidence="4 5" id="KW-0560">Oxidoreductase</keyword>
<evidence type="ECO:0000313" key="7">
    <source>
        <dbReference type="EMBL" id="TCL05635.1"/>
    </source>
</evidence>